<dbReference type="PANTHER" id="PTHR35008:SF8">
    <property type="entry name" value="ALCOHOL DEHYDROGENASE CYTOCHROME C SUBUNIT"/>
    <property type="match status" value="1"/>
</dbReference>
<accession>A0A7X3MPQ4</accession>
<evidence type="ECO:0000256" key="2">
    <source>
        <dbReference type="ARBA" id="ARBA00022723"/>
    </source>
</evidence>
<sequence>MRQIVWTAFIMGGILMSGLPAVAQTQTQRGEYLVTIMDCTGCHTPGTFLGKPDMQRPLAGSEVGFQIPGLGIFYPPNLTPDAETGLGKWSEDDIIKAVRTGVRPDGRQLVPIMPYHSYGNLTDADAKALARYLKSMKPVRNQVPGPFGPNEKPTAAYLTVVMPQ</sequence>
<dbReference type="GO" id="GO:0020037">
    <property type="term" value="F:heme binding"/>
    <property type="evidence" value="ECO:0007669"/>
    <property type="project" value="InterPro"/>
</dbReference>
<dbReference type="Proteomes" id="UP000436483">
    <property type="component" value="Unassembled WGS sequence"/>
</dbReference>
<keyword evidence="2 4" id="KW-0479">Metal-binding</keyword>
<evidence type="ECO:0000256" key="5">
    <source>
        <dbReference type="SAM" id="SignalP"/>
    </source>
</evidence>
<feature type="domain" description="Cytochrome c" evidence="6">
    <location>
        <begin position="25"/>
        <end position="137"/>
    </location>
</feature>
<dbReference type="PANTHER" id="PTHR35008">
    <property type="entry name" value="BLL4482 PROTEIN-RELATED"/>
    <property type="match status" value="1"/>
</dbReference>
<organism evidence="7 8">
    <name type="scientific">Microvirga makkahensis</name>
    <dbReference type="NCBI Taxonomy" id="1128670"/>
    <lineage>
        <taxon>Bacteria</taxon>
        <taxon>Pseudomonadati</taxon>
        <taxon>Pseudomonadota</taxon>
        <taxon>Alphaproteobacteria</taxon>
        <taxon>Hyphomicrobiales</taxon>
        <taxon>Methylobacteriaceae</taxon>
        <taxon>Microvirga</taxon>
    </lineage>
</organism>
<evidence type="ECO:0000256" key="3">
    <source>
        <dbReference type="ARBA" id="ARBA00023004"/>
    </source>
</evidence>
<feature type="signal peptide" evidence="5">
    <location>
        <begin position="1"/>
        <end position="23"/>
    </location>
</feature>
<evidence type="ECO:0000313" key="8">
    <source>
        <dbReference type="Proteomes" id="UP000436483"/>
    </source>
</evidence>
<evidence type="ECO:0000256" key="4">
    <source>
        <dbReference type="PROSITE-ProRule" id="PRU00433"/>
    </source>
</evidence>
<dbReference type="SUPFAM" id="SSF46626">
    <property type="entry name" value="Cytochrome c"/>
    <property type="match status" value="1"/>
</dbReference>
<gene>
    <name evidence="7" type="ORF">GR328_05390</name>
</gene>
<dbReference type="GO" id="GO:0009055">
    <property type="term" value="F:electron transfer activity"/>
    <property type="evidence" value="ECO:0007669"/>
    <property type="project" value="InterPro"/>
</dbReference>
<dbReference type="GO" id="GO:0046872">
    <property type="term" value="F:metal ion binding"/>
    <property type="evidence" value="ECO:0007669"/>
    <property type="project" value="UniProtKB-KW"/>
</dbReference>
<evidence type="ECO:0000313" key="7">
    <source>
        <dbReference type="EMBL" id="MXQ10890.1"/>
    </source>
</evidence>
<keyword evidence="8" id="KW-1185">Reference proteome</keyword>
<dbReference type="EMBL" id="WURB01000003">
    <property type="protein sequence ID" value="MXQ10890.1"/>
    <property type="molecule type" value="Genomic_DNA"/>
</dbReference>
<keyword evidence="1 4" id="KW-0349">Heme</keyword>
<name>A0A7X3MPQ4_9HYPH</name>
<dbReference type="InterPro" id="IPR051459">
    <property type="entry name" value="Cytochrome_c-type_DH"/>
</dbReference>
<dbReference type="InterPro" id="IPR036909">
    <property type="entry name" value="Cyt_c-like_dom_sf"/>
</dbReference>
<dbReference type="RefSeq" id="WP_160883497.1">
    <property type="nucleotide sequence ID" value="NZ_WURB01000003.1"/>
</dbReference>
<dbReference type="InterPro" id="IPR009056">
    <property type="entry name" value="Cyt_c-like_dom"/>
</dbReference>
<keyword evidence="3 4" id="KW-0408">Iron</keyword>
<dbReference type="AlphaFoldDB" id="A0A7X3MPQ4"/>
<dbReference type="OrthoDB" id="9811281at2"/>
<protein>
    <submittedName>
        <fullName evidence="7">C-type cytochrome</fullName>
    </submittedName>
</protein>
<reference evidence="7 8" key="1">
    <citation type="submission" date="2019-12" db="EMBL/GenBank/DDBJ databases">
        <authorList>
            <person name="Yuan C.-G."/>
        </authorList>
    </citation>
    <scope>NUCLEOTIDE SEQUENCE [LARGE SCALE GENOMIC DNA]</scope>
    <source>
        <strain evidence="7 8">KCTC 23863</strain>
    </source>
</reference>
<dbReference type="Pfam" id="PF00034">
    <property type="entry name" value="Cytochrom_C"/>
    <property type="match status" value="1"/>
</dbReference>
<keyword evidence="5" id="KW-0732">Signal</keyword>
<comment type="caution">
    <text evidence="7">The sequence shown here is derived from an EMBL/GenBank/DDBJ whole genome shotgun (WGS) entry which is preliminary data.</text>
</comment>
<proteinExistence type="predicted"/>
<reference evidence="7 8" key="2">
    <citation type="submission" date="2020-01" db="EMBL/GenBank/DDBJ databases">
        <title>Microvirga sp. nov., an arsenate reduction bacterium isolated from Tibet hotspring sediments.</title>
        <authorList>
            <person name="Xian W.-D."/>
            <person name="Li W.-J."/>
        </authorList>
    </citation>
    <scope>NUCLEOTIDE SEQUENCE [LARGE SCALE GENOMIC DNA]</scope>
    <source>
        <strain evidence="7 8">KCTC 23863</strain>
    </source>
</reference>
<dbReference type="Gene3D" id="1.10.760.10">
    <property type="entry name" value="Cytochrome c-like domain"/>
    <property type="match status" value="1"/>
</dbReference>
<feature type="chain" id="PRO_5031335387" evidence="5">
    <location>
        <begin position="24"/>
        <end position="164"/>
    </location>
</feature>
<dbReference type="PROSITE" id="PS51007">
    <property type="entry name" value="CYTC"/>
    <property type="match status" value="1"/>
</dbReference>
<evidence type="ECO:0000256" key="1">
    <source>
        <dbReference type="ARBA" id="ARBA00022617"/>
    </source>
</evidence>
<evidence type="ECO:0000259" key="6">
    <source>
        <dbReference type="PROSITE" id="PS51007"/>
    </source>
</evidence>